<dbReference type="FunCoup" id="A0A4S2MN69">
    <property type="interactions" value="133"/>
</dbReference>
<dbReference type="GO" id="GO:0005537">
    <property type="term" value="F:D-mannose binding"/>
    <property type="evidence" value="ECO:0007669"/>
    <property type="project" value="TreeGrafter"/>
</dbReference>
<organism evidence="10 11">
    <name type="scientific">Ascodesmis nigricans</name>
    <dbReference type="NCBI Taxonomy" id="341454"/>
    <lineage>
        <taxon>Eukaryota</taxon>
        <taxon>Fungi</taxon>
        <taxon>Dikarya</taxon>
        <taxon>Ascomycota</taxon>
        <taxon>Pezizomycotina</taxon>
        <taxon>Pezizomycetes</taxon>
        <taxon>Pezizales</taxon>
        <taxon>Ascodesmidaceae</taxon>
        <taxon>Ascodesmis</taxon>
    </lineage>
</organism>
<dbReference type="SUPFAM" id="SSF49899">
    <property type="entry name" value="Concanavalin A-like lectins/glucanases"/>
    <property type="match status" value="1"/>
</dbReference>
<dbReference type="EMBL" id="ML220140">
    <property type="protein sequence ID" value="TGZ78571.1"/>
    <property type="molecule type" value="Genomic_DNA"/>
</dbReference>
<dbReference type="PANTHER" id="PTHR12223">
    <property type="entry name" value="VESICULAR MANNOSE-BINDING LECTIN"/>
    <property type="match status" value="1"/>
</dbReference>
<evidence type="ECO:0000256" key="3">
    <source>
        <dbReference type="ARBA" id="ARBA00022729"/>
    </source>
</evidence>
<dbReference type="AlphaFoldDB" id="A0A4S2MN69"/>
<dbReference type="Gene3D" id="2.60.120.200">
    <property type="match status" value="1"/>
</dbReference>
<evidence type="ECO:0000313" key="10">
    <source>
        <dbReference type="EMBL" id="TGZ78571.1"/>
    </source>
</evidence>
<dbReference type="InParanoid" id="A0A4S2MN69"/>
<feature type="compositionally biased region" description="Low complexity" evidence="6">
    <location>
        <begin position="252"/>
        <end position="270"/>
    </location>
</feature>
<dbReference type="InterPro" id="IPR013320">
    <property type="entry name" value="ConA-like_dom_sf"/>
</dbReference>
<evidence type="ECO:0000256" key="6">
    <source>
        <dbReference type="SAM" id="MobiDB-lite"/>
    </source>
</evidence>
<feature type="signal peptide" evidence="8">
    <location>
        <begin position="1"/>
        <end position="25"/>
    </location>
</feature>
<proteinExistence type="predicted"/>
<reference evidence="10 11" key="1">
    <citation type="submission" date="2019-04" db="EMBL/GenBank/DDBJ databases">
        <title>Comparative genomics and transcriptomics to analyze fruiting body development in filamentous ascomycetes.</title>
        <authorList>
            <consortium name="DOE Joint Genome Institute"/>
            <person name="Lutkenhaus R."/>
            <person name="Traeger S."/>
            <person name="Breuer J."/>
            <person name="Kuo A."/>
            <person name="Lipzen A."/>
            <person name="Pangilinan J."/>
            <person name="Dilworth D."/>
            <person name="Sandor L."/>
            <person name="Poggeler S."/>
            <person name="Barry K."/>
            <person name="Grigoriev I.V."/>
            <person name="Nowrousian M."/>
        </authorList>
    </citation>
    <scope>NUCLEOTIDE SEQUENCE [LARGE SCALE GENOMIC DNA]</scope>
    <source>
        <strain evidence="10 11">CBS 389.68</strain>
    </source>
</reference>
<keyword evidence="2 7" id="KW-0812">Transmembrane</keyword>
<evidence type="ECO:0000259" key="9">
    <source>
        <dbReference type="PROSITE" id="PS51328"/>
    </source>
</evidence>
<dbReference type="STRING" id="341454.A0A4S2MN69"/>
<evidence type="ECO:0000256" key="1">
    <source>
        <dbReference type="ARBA" id="ARBA00004479"/>
    </source>
</evidence>
<dbReference type="InterPro" id="IPR005052">
    <property type="entry name" value="Lectin_leg"/>
</dbReference>
<dbReference type="InterPro" id="IPR051136">
    <property type="entry name" value="Intracellular_Lectin-GPT"/>
</dbReference>
<gene>
    <name evidence="10" type="ORF">EX30DRAFT_397722</name>
</gene>
<keyword evidence="3 8" id="KW-0732">Signal</keyword>
<feature type="chain" id="PRO_5020253123" evidence="8">
    <location>
        <begin position="26"/>
        <end position="457"/>
    </location>
</feature>
<feature type="domain" description="L-type lectin-like" evidence="9">
    <location>
        <begin position="31"/>
        <end position="241"/>
    </location>
</feature>
<dbReference type="GO" id="GO:0000139">
    <property type="term" value="C:Golgi membrane"/>
    <property type="evidence" value="ECO:0007669"/>
    <property type="project" value="TreeGrafter"/>
</dbReference>
<keyword evidence="11" id="KW-1185">Reference proteome</keyword>
<dbReference type="OrthoDB" id="10265193at2759"/>
<feature type="transmembrane region" description="Helical" evidence="7">
    <location>
        <begin position="425"/>
        <end position="446"/>
    </location>
</feature>
<dbReference type="Pfam" id="PF03388">
    <property type="entry name" value="Lectin_leg-like"/>
    <property type="match status" value="1"/>
</dbReference>
<dbReference type="GO" id="GO:0006888">
    <property type="term" value="P:endoplasmic reticulum to Golgi vesicle-mediated transport"/>
    <property type="evidence" value="ECO:0007669"/>
    <property type="project" value="TreeGrafter"/>
</dbReference>
<accession>A0A4S2MN69</accession>
<dbReference type="PROSITE" id="PS51328">
    <property type="entry name" value="L_LECTIN_LIKE"/>
    <property type="match status" value="1"/>
</dbReference>
<evidence type="ECO:0000313" key="11">
    <source>
        <dbReference type="Proteomes" id="UP000298138"/>
    </source>
</evidence>
<comment type="subcellular location">
    <subcellularLocation>
        <location evidence="1">Membrane</location>
        <topology evidence="1">Single-pass type I membrane protein</topology>
    </subcellularLocation>
</comment>
<evidence type="ECO:0000256" key="7">
    <source>
        <dbReference type="SAM" id="Phobius"/>
    </source>
</evidence>
<dbReference type="Proteomes" id="UP000298138">
    <property type="component" value="Unassembled WGS sequence"/>
</dbReference>
<evidence type="ECO:0000256" key="5">
    <source>
        <dbReference type="ARBA" id="ARBA00023136"/>
    </source>
</evidence>
<keyword evidence="5 7" id="KW-0472">Membrane</keyword>
<protein>
    <submittedName>
        <fullName evidence="10">Concanavalin A-like lectin/glucanase</fullName>
    </submittedName>
</protein>
<dbReference type="PANTHER" id="PTHR12223:SF28">
    <property type="entry name" value="LECTIN, MANNOSE BINDING 1 LIKE"/>
    <property type="match status" value="1"/>
</dbReference>
<feature type="region of interest" description="Disordered" evidence="6">
    <location>
        <begin position="244"/>
        <end position="283"/>
    </location>
</feature>
<dbReference type="GO" id="GO:0005789">
    <property type="term" value="C:endoplasmic reticulum membrane"/>
    <property type="evidence" value="ECO:0007669"/>
    <property type="project" value="TreeGrafter"/>
</dbReference>
<evidence type="ECO:0000256" key="8">
    <source>
        <dbReference type="SAM" id="SignalP"/>
    </source>
</evidence>
<evidence type="ECO:0000256" key="2">
    <source>
        <dbReference type="ARBA" id="ARBA00022692"/>
    </source>
</evidence>
<dbReference type="GO" id="GO:0005793">
    <property type="term" value="C:endoplasmic reticulum-Golgi intermediate compartment"/>
    <property type="evidence" value="ECO:0007669"/>
    <property type="project" value="TreeGrafter"/>
</dbReference>
<keyword evidence="10" id="KW-0430">Lectin</keyword>
<dbReference type="GO" id="GO:0030134">
    <property type="term" value="C:COPII-coated ER to Golgi transport vesicle"/>
    <property type="evidence" value="ECO:0007669"/>
    <property type="project" value="TreeGrafter"/>
</dbReference>
<evidence type="ECO:0000256" key="4">
    <source>
        <dbReference type="ARBA" id="ARBA00022989"/>
    </source>
</evidence>
<keyword evidence="4 7" id="KW-1133">Transmembrane helix</keyword>
<sequence length="457" mass="51010">MHQKLSMSCLSFLHLLPLLLTPAFAATAHPPENDLSIGASYPLSPDRHTIPHFTLHAPKGNPQLLSDRIILTPPAPGYQRAGVWSQSPVPFTDFSVDLSFRVHGQERPGGALTLWYTSKQADAETVYESRGWDGLAVVVDTVEGKGTVRAYLNDGSRNYALEKRPASLAFGHCELVYRNRGILSRLSVVSAGGMVRVEVDGNLCFESKKTHLPKGNYLGVTAATLDPPDSFELFSLLTTSLPASAIPPGSDQQQNQSPPQQQQQQQQQQQKVYTNPDGSKWTYHAEPAESDREATHYTTQSTQFADLHDRLQALTHHIAELQFQNHALKELIEKVVRRQEEVAKTIDTAISPKLSRIEDVKSQLQSLHLLTIDLANTLTNSKDHTADFARLKQHIESKFEESGRRVVENVHQRVETVVKEHRVRWGWVLLAVVGAQVGGVVGWRVWKKRRGGVKKYL</sequence>
<name>A0A4S2MN69_9PEZI</name>